<dbReference type="AlphaFoldDB" id="A0A8K0W0L6"/>
<proteinExistence type="predicted"/>
<dbReference type="EMBL" id="JAGMVJ010000005">
    <property type="protein sequence ID" value="KAH7090506.1"/>
    <property type="molecule type" value="Genomic_DNA"/>
</dbReference>
<reference evidence="2" key="1">
    <citation type="journal article" date="2021" name="Nat. Commun.">
        <title>Genetic determinants of endophytism in the Arabidopsis root mycobiome.</title>
        <authorList>
            <person name="Mesny F."/>
            <person name="Miyauchi S."/>
            <person name="Thiergart T."/>
            <person name="Pickel B."/>
            <person name="Atanasova L."/>
            <person name="Karlsson M."/>
            <person name="Huettel B."/>
            <person name="Barry K.W."/>
            <person name="Haridas S."/>
            <person name="Chen C."/>
            <person name="Bauer D."/>
            <person name="Andreopoulos W."/>
            <person name="Pangilinan J."/>
            <person name="LaButti K."/>
            <person name="Riley R."/>
            <person name="Lipzen A."/>
            <person name="Clum A."/>
            <person name="Drula E."/>
            <person name="Henrissat B."/>
            <person name="Kohler A."/>
            <person name="Grigoriev I.V."/>
            <person name="Martin F.M."/>
            <person name="Hacquard S."/>
        </authorList>
    </citation>
    <scope>NUCLEOTIDE SEQUENCE</scope>
    <source>
        <strain evidence="2">MPI-SDFR-AT-0120</strain>
    </source>
</reference>
<evidence type="ECO:0000313" key="2">
    <source>
        <dbReference type="EMBL" id="KAH7090506.1"/>
    </source>
</evidence>
<evidence type="ECO:0000313" key="3">
    <source>
        <dbReference type="Proteomes" id="UP000813461"/>
    </source>
</evidence>
<evidence type="ECO:0000256" key="1">
    <source>
        <dbReference type="SAM" id="MobiDB-lite"/>
    </source>
</evidence>
<gene>
    <name evidence="2" type="ORF">FB567DRAFT_437532</name>
</gene>
<feature type="region of interest" description="Disordered" evidence="1">
    <location>
        <begin position="1"/>
        <end position="155"/>
    </location>
</feature>
<organism evidence="2 3">
    <name type="scientific">Paraphoma chrysanthemicola</name>
    <dbReference type="NCBI Taxonomy" id="798071"/>
    <lineage>
        <taxon>Eukaryota</taxon>
        <taxon>Fungi</taxon>
        <taxon>Dikarya</taxon>
        <taxon>Ascomycota</taxon>
        <taxon>Pezizomycotina</taxon>
        <taxon>Dothideomycetes</taxon>
        <taxon>Pleosporomycetidae</taxon>
        <taxon>Pleosporales</taxon>
        <taxon>Pleosporineae</taxon>
        <taxon>Phaeosphaeriaceae</taxon>
        <taxon>Paraphoma</taxon>
    </lineage>
</organism>
<keyword evidence="3" id="KW-1185">Reference proteome</keyword>
<comment type="caution">
    <text evidence="2">The sequence shown here is derived from an EMBL/GenBank/DDBJ whole genome shotgun (WGS) entry which is preliminary data.</text>
</comment>
<feature type="compositionally biased region" description="Low complexity" evidence="1">
    <location>
        <begin position="21"/>
        <end position="43"/>
    </location>
</feature>
<feature type="compositionally biased region" description="Basic and acidic residues" evidence="1">
    <location>
        <begin position="133"/>
        <end position="144"/>
    </location>
</feature>
<dbReference type="Proteomes" id="UP000813461">
    <property type="component" value="Unassembled WGS sequence"/>
</dbReference>
<feature type="compositionally biased region" description="Polar residues" evidence="1">
    <location>
        <begin position="44"/>
        <end position="58"/>
    </location>
</feature>
<accession>A0A8K0W0L6</accession>
<feature type="compositionally biased region" description="Polar residues" evidence="1">
    <location>
        <begin position="67"/>
        <end position="102"/>
    </location>
</feature>
<protein>
    <submittedName>
        <fullName evidence="2">Uncharacterized protein</fullName>
    </submittedName>
</protein>
<dbReference type="OrthoDB" id="5350396at2759"/>
<sequence>MKPQKRSIRDFFTPVSQGSHATSTPTPPFRAASPSSRSAHSAPLTINTPAVSGAQDTVTPPPVPASSGATTTDAQPPTTSQTSANSGASKRTVSNGEQVVLNSDSDSDSLPDLDWGVPTASLKTIAPITRSKRTTETDDDGLRKPERKRASKKRPFDQVLDTVQKNREIEQRIIEHKAHLQAPEDAPSAQFTFDEDALGKAIEGDDDPDKAHRLFLAMQRTNATQEDKVYHFFRDRSDSIAVRSRFPFHTLPKHRWTSCFLNAATRDQAFHTGFAYQAFRLQELPEELASWMIDQICFEESEALDSRYLELLEAHHDHLSTLLDRNRLDAIFRTIGGDVKGLASGSQFLPAFDTHQERVNPLPRPLKSIVRLLERAAPWLRTKTRGHAFLLLCHVCLDDRVLTDMDLLRHVQNAVETIICNFADNQKLTQGVGSSTFHDSSNLIIAQLSDVLPQLALRLADPILQRNLVRALPAESPLTSYLQRHIALCFLLHPTMVNFPLADPQLPDLLHRHLDTLSNLRINKNTNYGFLAARMTLLDVAIGPGLPSVPYLPLTSPAPSQAGSSPIMAPAPEMSETREFNRVVDALAQHVKMLGNSIVEAGAVVDLTILEAKDSVERLSARLEHAVRIGGKKHHDVFGNESEAKQLRVTDIFRKAAKSRKAPPASGIFDDDDDDEAAASQLRMELAS</sequence>
<name>A0A8K0W0L6_9PLEO</name>